<organism evidence="2 3">
    <name type="scientific">Robiginitalea biformata (strain ATCC BAA-864 / DSM 15991 / KCTC 12146 / HTCC2501)</name>
    <dbReference type="NCBI Taxonomy" id="313596"/>
    <lineage>
        <taxon>Bacteria</taxon>
        <taxon>Pseudomonadati</taxon>
        <taxon>Bacteroidota</taxon>
        <taxon>Flavobacteriia</taxon>
        <taxon>Flavobacteriales</taxon>
        <taxon>Flavobacteriaceae</taxon>
        <taxon>Robiginitalea</taxon>
    </lineage>
</organism>
<name>A4CQ81_ROBBH</name>
<feature type="region of interest" description="Disordered" evidence="1">
    <location>
        <begin position="1"/>
        <end position="27"/>
    </location>
</feature>
<dbReference type="Proteomes" id="UP000009049">
    <property type="component" value="Chromosome"/>
</dbReference>
<evidence type="ECO:0000313" key="3">
    <source>
        <dbReference type="Proteomes" id="UP000009049"/>
    </source>
</evidence>
<evidence type="ECO:0000313" key="2">
    <source>
        <dbReference type="EMBL" id="EAR14166.1"/>
    </source>
</evidence>
<proteinExistence type="predicted"/>
<dbReference type="HOGENOM" id="CLU_3275971_0_0_10"/>
<keyword evidence="3" id="KW-1185">Reference proteome</keyword>
<dbReference type="EMBL" id="CP001712">
    <property type="protein sequence ID" value="EAR14166.1"/>
    <property type="molecule type" value="Genomic_DNA"/>
</dbReference>
<protein>
    <submittedName>
        <fullName evidence="2">Uncharacterized protein</fullName>
    </submittedName>
</protein>
<accession>A4CQ81</accession>
<sequence length="41" mass="4560">MVTGLIDQRNAKIGHLQPSHTSEKGGYTVEYDPFTTIIFPP</sequence>
<evidence type="ECO:0000256" key="1">
    <source>
        <dbReference type="SAM" id="MobiDB-lite"/>
    </source>
</evidence>
<reference evidence="2 3" key="1">
    <citation type="journal article" date="2009" name="J. Bacteriol.">
        <title>Complete genome sequence of Robiginitalea biformata HTCC2501.</title>
        <authorList>
            <person name="Oh H.M."/>
            <person name="Giovannoni S.J."/>
            <person name="Lee K."/>
            <person name="Ferriera S."/>
            <person name="Johnson J."/>
            <person name="Cho J.C."/>
        </authorList>
    </citation>
    <scope>NUCLEOTIDE SEQUENCE [LARGE SCALE GENOMIC DNA]</scope>
    <source>
        <strain evidence="3">ATCC BAA-864 / HTCC2501 / KCTC 12146</strain>
    </source>
</reference>
<dbReference type="AlphaFoldDB" id="A4CQ81"/>
<dbReference type="STRING" id="313596.RB2501_02030"/>
<gene>
    <name evidence="2" type="ordered locus">RB2501_02030</name>
</gene>
<dbReference type="KEGG" id="rbi:RB2501_02030"/>